<dbReference type="CDD" id="cd02440">
    <property type="entry name" value="AdoMet_MTases"/>
    <property type="match status" value="1"/>
</dbReference>
<reference evidence="3 4" key="1">
    <citation type="submission" date="2018-06" db="EMBL/GenBank/DDBJ databases">
        <title>Azoarcus communis strain SWub3 genome.</title>
        <authorList>
            <person name="Zorraquino Salvo V."/>
            <person name="Toubiana D."/>
            <person name="Blumwald E."/>
        </authorList>
    </citation>
    <scope>NUCLEOTIDE SEQUENCE [LARGE SCALE GENOMIC DNA]</scope>
    <source>
        <strain evidence="3 4">SWub3</strain>
    </source>
</reference>
<evidence type="ECO:0000313" key="4">
    <source>
        <dbReference type="Proteomes" id="UP000248259"/>
    </source>
</evidence>
<dbReference type="RefSeq" id="WP_110525038.1">
    <property type="nucleotide sequence ID" value="NZ_QKOE01000008.1"/>
</dbReference>
<dbReference type="Gene3D" id="3.40.50.150">
    <property type="entry name" value="Vaccinia Virus protein VP39"/>
    <property type="match status" value="1"/>
</dbReference>
<accession>A0A323UUG3</accession>
<dbReference type="AlphaFoldDB" id="A0A323UUG3"/>
<proteinExistence type="predicted"/>
<dbReference type="GO" id="GO:0008168">
    <property type="term" value="F:methyltransferase activity"/>
    <property type="evidence" value="ECO:0007669"/>
    <property type="project" value="UniProtKB-KW"/>
</dbReference>
<organism evidence="3 4">
    <name type="scientific">Parazoarcus communis SWub3 = DSM 12120</name>
    <dbReference type="NCBI Taxonomy" id="1121029"/>
    <lineage>
        <taxon>Bacteria</taxon>
        <taxon>Pseudomonadati</taxon>
        <taxon>Pseudomonadota</taxon>
        <taxon>Betaproteobacteria</taxon>
        <taxon>Rhodocyclales</taxon>
        <taxon>Zoogloeaceae</taxon>
        <taxon>Parazoarcus</taxon>
    </lineage>
</organism>
<name>A0A323UUG3_9RHOO</name>
<evidence type="ECO:0000256" key="1">
    <source>
        <dbReference type="ARBA" id="ARBA00022679"/>
    </source>
</evidence>
<evidence type="ECO:0000313" key="3">
    <source>
        <dbReference type="EMBL" id="PZA16145.1"/>
    </source>
</evidence>
<evidence type="ECO:0000259" key="2">
    <source>
        <dbReference type="Pfam" id="PF13649"/>
    </source>
</evidence>
<gene>
    <name evidence="3" type="ORF">DNK49_12530</name>
</gene>
<keyword evidence="3" id="KW-0489">Methyltransferase</keyword>
<sequence>MQHVHALGHIDDTLAKKLDQAWGAPDDWAACGWHWTQLDEVRAAINRKVTGDAALSPLAWFFRVVGMAQALPLTRVLVLGCGAGRVEREVMQQGWAREVVAIDLSAKVLEVARAEATGLHGIGYFQADMNCLPIGDGPFQPAAFDAVLGVSSVHHCAELECLYQRLGVLLRPGGFLFLDEYVGPDRFQWPDAQLRHLNRLAGLLPTHMMSTLQGEYRSCFRAPSVAEVIAVDPSEAVRSSDLLSLLGAYFVDVMVRPYGGAILHLLLAHTAQNFVGEKAAPYLHSVMAAEDELYRSGQLQHHFACAIARRPG</sequence>
<dbReference type="InterPro" id="IPR041698">
    <property type="entry name" value="Methyltransf_25"/>
</dbReference>
<feature type="domain" description="Methyltransferase" evidence="2">
    <location>
        <begin position="76"/>
        <end position="174"/>
    </location>
</feature>
<dbReference type="InterPro" id="IPR029063">
    <property type="entry name" value="SAM-dependent_MTases_sf"/>
</dbReference>
<keyword evidence="1 3" id="KW-0808">Transferase</keyword>
<dbReference type="PANTHER" id="PTHR43861">
    <property type="entry name" value="TRANS-ACONITATE 2-METHYLTRANSFERASE-RELATED"/>
    <property type="match status" value="1"/>
</dbReference>
<dbReference type="OrthoDB" id="1119595at2"/>
<dbReference type="EMBL" id="QKOE01000008">
    <property type="protein sequence ID" value="PZA16145.1"/>
    <property type="molecule type" value="Genomic_DNA"/>
</dbReference>
<protein>
    <submittedName>
        <fullName evidence="3">Class I SAM-dependent methyltransferase</fullName>
    </submittedName>
</protein>
<dbReference type="SUPFAM" id="SSF53335">
    <property type="entry name" value="S-adenosyl-L-methionine-dependent methyltransferases"/>
    <property type="match status" value="1"/>
</dbReference>
<keyword evidence="4" id="KW-1185">Reference proteome</keyword>
<dbReference type="Proteomes" id="UP000248259">
    <property type="component" value="Unassembled WGS sequence"/>
</dbReference>
<dbReference type="Pfam" id="PF13649">
    <property type="entry name" value="Methyltransf_25"/>
    <property type="match status" value="1"/>
</dbReference>
<dbReference type="GO" id="GO:0032259">
    <property type="term" value="P:methylation"/>
    <property type="evidence" value="ECO:0007669"/>
    <property type="project" value="UniProtKB-KW"/>
</dbReference>
<comment type="caution">
    <text evidence="3">The sequence shown here is derived from an EMBL/GenBank/DDBJ whole genome shotgun (WGS) entry which is preliminary data.</text>
</comment>